<dbReference type="InterPro" id="IPR020588">
    <property type="entry name" value="RecA_ATP-bd"/>
</dbReference>
<dbReference type="GO" id="GO:0000707">
    <property type="term" value="P:meiotic DNA recombinase assembly"/>
    <property type="evidence" value="ECO:0007669"/>
    <property type="project" value="TreeGrafter"/>
</dbReference>
<dbReference type="GO" id="GO:0033065">
    <property type="term" value="C:Rad51C-XRCC3 complex"/>
    <property type="evidence" value="ECO:0007669"/>
    <property type="project" value="TreeGrafter"/>
</dbReference>
<keyword evidence="6" id="KW-0539">Nucleus</keyword>
<dbReference type="AlphaFoldDB" id="A0A8H7C755"/>
<evidence type="ECO:0000256" key="5">
    <source>
        <dbReference type="ARBA" id="ARBA00023204"/>
    </source>
</evidence>
<name>A0A8H7C755_AGABI</name>
<dbReference type="PANTHER" id="PTHR46239:SF1">
    <property type="entry name" value="DNA REPAIR PROTEIN RAD51 HOMOLOG 3"/>
    <property type="match status" value="1"/>
</dbReference>
<keyword evidence="2" id="KW-0547">Nucleotide-binding</keyword>
<reference evidence="8 9" key="1">
    <citation type="journal article" name="Sci. Rep.">
        <title>Telomere-to-telomere assembled and centromere annotated genomes of the two main subspecies of the button mushroom Agaricus bisporus reveal especially polymorphic chromosome ends.</title>
        <authorList>
            <person name="Sonnenberg A.S.M."/>
            <person name="Sedaghat-Telgerd N."/>
            <person name="Lavrijssen B."/>
            <person name="Ohm R.A."/>
            <person name="Hendrickx P.M."/>
            <person name="Scholtmeijer K."/>
            <person name="Baars J.J.P."/>
            <person name="van Peer A."/>
        </authorList>
    </citation>
    <scope>NUCLEOTIDE SEQUENCE [LARGE SCALE GENOMIC DNA]</scope>
    <source>
        <strain evidence="8 9">H119_p4</strain>
    </source>
</reference>
<proteinExistence type="predicted"/>
<protein>
    <recommendedName>
        <fullName evidence="7">RecA family profile 1 domain-containing protein</fullName>
    </recommendedName>
</protein>
<evidence type="ECO:0000256" key="3">
    <source>
        <dbReference type="ARBA" id="ARBA00022763"/>
    </source>
</evidence>
<dbReference type="GO" id="GO:0008821">
    <property type="term" value="F:crossover junction DNA endonuclease activity"/>
    <property type="evidence" value="ECO:0007669"/>
    <property type="project" value="TreeGrafter"/>
</dbReference>
<dbReference type="PANTHER" id="PTHR46239">
    <property type="entry name" value="DNA REPAIR PROTEIN RAD51 HOMOLOG 3 RAD51C"/>
    <property type="match status" value="1"/>
</dbReference>
<dbReference type="Gene3D" id="3.40.50.300">
    <property type="entry name" value="P-loop containing nucleotide triphosphate hydrolases"/>
    <property type="match status" value="1"/>
</dbReference>
<evidence type="ECO:0000256" key="4">
    <source>
        <dbReference type="ARBA" id="ARBA00022840"/>
    </source>
</evidence>
<dbReference type="GO" id="GO:0005657">
    <property type="term" value="C:replication fork"/>
    <property type="evidence" value="ECO:0007669"/>
    <property type="project" value="TreeGrafter"/>
</dbReference>
<dbReference type="PROSITE" id="PS50162">
    <property type="entry name" value="RECA_2"/>
    <property type="match status" value="1"/>
</dbReference>
<keyword evidence="5" id="KW-0234">DNA repair</keyword>
<evidence type="ECO:0000313" key="8">
    <source>
        <dbReference type="EMBL" id="KAF7763915.1"/>
    </source>
</evidence>
<evidence type="ECO:0000256" key="1">
    <source>
        <dbReference type="ARBA" id="ARBA00004123"/>
    </source>
</evidence>
<sequence>MSSRPIISLRIQKHIKDALARTGYDTVQDVLSASPTSLARELNITVPGLNITVPEVDDLIQQIQNPHTQNSHVPLTQSAAVIMKSARTFSTHWEPLDELLEGGLVQGHILELSGPPGSPKENIAIDIVSSFLDAGEEVLFVDCQNMTSLETIRRRLSGLSVSFLALHYIRISTAAEVMVFLHSLDLILDSKPKAALLVLNSFSFPFSTVPSPHLKSRMLEQIKQILIKVTAVRNLTVLVTCQMANKMLKDDGSAGSFDEGGKGMMVPQLGSSYLPSGRSHRVILSFDGPTSGAMFLLPSSPQMAKTERVRHVPYVLQ</sequence>
<keyword evidence="4" id="KW-0067">ATP-binding</keyword>
<dbReference type="Proteomes" id="UP000629468">
    <property type="component" value="Unassembled WGS sequence"/>
</dbReference>
<evidence type="ECO:0000259" key="7">
    <source>
        <dbReference type="PROSITE" id="PS50162"/>
    </source>
</evidence>
<dbReference type="InterPro" id="IPR052093">
    <property type="entry name" value="HR_Repair_Mediator"/>
</dbReference>
<evidence type="ECO:0000256" key="2">
    <source>
        <dbReference type="ARBA" id="ARBA00022741"/>
    </source>
</evidence>
<gene>
    <name evidence="8" type="ORF">Agabi119p4_8452</name>
</gene>
<dbReference type="GO" id="GO:0033063">
    <property type="term" value="C:Rad51B-Rad51C-Rad51D-XRCC2 complex"/>
    <property type="evidence" value="ECO:0007669"/>
    <property type="project" value="TreeGrafter"/>
</dbReference>
<dbReference type="GO" id="GO:0005524">
    <property type="term" value="F:ATP binding"/>
    <property type="evidence" value="ECO:0007669"/>
    <property type="project" value="UniProtKB-KW"/>
</dbReference>
<comment type="caution">
    <text evidence="8">The sequence shown here is derived from an EMBL/GenBank/DDBJ whole genome shotgun (WGS) entry which is preliminary data.</text>
</comment>
<evidence type="ECO:0000313" key="9">
    <source>
        <dbReference type="Proteomes" id="UP000629468"/>
    </source>
</evidence>
<dbReference type="SUPFAM" id="SSF52540">
    <property type="entry name" value="P-loop containing nucleoside triphosphate hydrolases"/>
    <property type="match status" value="1"/>
</dbReference>
<dbReference type="InterPro" id="IPR027417">
    <property type="entry name" value="P-loop_NTPase"/>
</dbReference>
<feature type="domain" description="RecA family profile 1" evidence="7">
    <location>
        <begin position="85"/>
        <end position="243"/>
    </location>
</feature>
<dbReference type="EMBL" id="JABXXO010000011">
    <property type="protein sequence ID" value="KAF7763915.1"/>
    <property type="molecule type" value="Genomic_DNA"/>
</dbReference>
<accession>A0A8H7C755</accession>
<keyword evidence="3" id="KW-0227">DNA damage</keyword>
<organism evidence="8 9">
    <name type="scientific">Agaricus bisporus var. burnettii</name>
    <dbReference type="NCBI Taxonomy" id="192524"/>
    <lineage>
        <taxon>Eukaryota</taxon>
        <taxon>Fungi</taxon>
        <taxon>Dikarya</taxon>
        <taxon>Basidiomycota</taxon>
        <taxon>Agaricomycotina</taxon>
        <taxon>Agaricomycetes</taxon>
        <taxon>Agaricomycetidae</taxon>
        <taxon>Agaricales</taxon>
        <taxon>Agaricineae</taxon>
        <taxon>Agaricaceae</taxon>
        <taxon>Agaricus</taxon>
    </lineage>
</organism>
<comment type="subcellular location">
    <subcellularLocation>
        <location evidence="1">Nucleus</location>
    </subcellularLocation>
</comment>
<evidence type="ECO:0000256" key="6">
    <source>
        <dbReference type="ARBA" id="ARBA00023242"/>
    </source>
</evidence>
<dbReference type="GO" id="GO:0140664">
    <property type="term" value="F:ATP-dependent DNA damage sensor activity"/>
    <property type="evidence" value="ECO:0007669"/>
    <property type="project" value="InterPro"/>
</dbReference>
<dbReference type="GO" id="GO:0007131">
    <property type="term" value="P:reciprocal meiotic recombination"/>
    <property type="evidence" value="ECO:0007669"/>
    <property type="project" value="TreeGrafter"/>
</dbReference>
<dbReference type="GO" id="GO:0000400">
    <property type="term" value="F:four-way junction DNA binding"/>
    <property type="evidence" value="ECO:0007669"/>
    <property type="project" value="TreeGrafter"/>
</dbReference>